<dbReference type="AlphaFoldDB" id="A0A914D067"/>
<dbReference type="InterPro" id="IPR013126">
    <property type="entry name" value="Hsp_70_fam"/>
</dbReference>
<dbReference type="Gene3D" id="3.40.50.410">
    <property type="entry name" value="von Willebrand factor, type A domain"/>
    <property type="match status" value="1"/>
</dbReference>
<evidence type="ECO:0000256" key="6">
    <source>
        <dbReference type="ARBA" id="ARBA00022840"/>
    </source>
</evidence>
<dbReference type="Gene3D" id="3.30.420.40">
    <property type="match status" value="2"/>
</dbReference>
<name>A0A914D067_9BILA</name>
<dbReference type="PROSITE" id="PS01036">
    <property type="entry name" value="HSP70_3"/>
    <property type="match status" value="1"/>
</dbReference>
<dbReference type="Gene3D" id="3.30.30.30">
    <property type="match status" value="1"/>
</dbReference>
<feature type="domain" description="VWFA" evidence="7">
    <location>
        <begin position="611"/>
        <end position="811"/>
    </location>
</feature>
<proteinExistence type="inferred from homology"/>
<dbReference type="Proteomes" id="UP000887540">
    <property type="component" value="Unplaced"/>
</dbReference>
<dbReference type="Pfam" id="PF00012">
    <property type="entry name" value="HSP70"/>
    <property type="match status" value="1"/>
</dbReference>
<dbReference type="PRINTS" id="PR00301">
    <property type="entry name" value="HEATSHOCK70"/>
</dbReference>
<dbReference type="SUPFAM" id="SSF53300">
    <property type="entry name" value="vWA-like"/>
    <property type="match status" value="1"/>
</dbReference>
<dbReference type="CDD" id="cd00198">
    <property type="entry name" value="vWFA"/>
    <property type="match status" value="1"/>
</dbReference>
<dbReference type="Pfam" id="PF25106">
    <property type="entry name" value="VWA_4"/>
    <property type="match status" value="1"/>
</dbReference>
<dbReference type="FunFam" id="3.90.640.10:FF:000003">
    <property type="entry name" value="Molecular chaperone DnaK"/>
    <property type="match status" value="1"/>
</dbReference>
<reference evidence="9" key="1">
    <citation type="submission" date="2022-11" db="UniProtKB">
        <authorList>
            <consortium name="WormBaseParasite"/>
        </authorList>
    </citation>
    <scope>IDENTIFICATION</scope>
</reference>
<dbReference type="InterPro" id="IPR056861">
    <property type="entry name" value="HMCN1-like_VWA"/>
</dbReference>
<dbReference type="GO" id="GO:0140662">
    <property type="term" value="F:ATP-dependent protein folding chaperone"/>
    <property type="evidence" value="ECO:0007669"/>
    <property type="project" value="InterPro"/>
</dbReference>
<sequence length="830" mass="93129">MSEPRASIPVIGIDLGTTFTVAGVRKNLTASCVYYGDRETLIGDPAKKKMAKYHGKVIYDQKRLIGKSLIDEKIERSKKFWTFNLQAENDGKPFVLVNGIESKIVHPEEVSAAVIGKMLDITEKSEGFRPKQAVITVPAYFNQAQKQATMEAAQKAGLEVLQLVTEPAAAAFAFTFDREQFAEHYNLLVYDFGGGTFDVVVIDLNNGNLEVKSICGDTHLGGRDLDDLLAEYVMNTASEMIGFECVTTSNNRARLMEKIEALKIELSSSEETNIYLGDMIDGFDEDIVITREKFEDLCEDCINQTIQLTERCLRDAGMPEIQEVILVGGSSRIPMVRRLLQELFPGKTLNYSIDADEAVAYGAALVAAKLSGALNSNQINLSEATPLSIGTEIGANGRFDPIIYKNSKVPAFETMTIYTMKKYQDSLGLLVYEGERPMVNGNNKIGELIVLDIIPDAPGKQKVEFTLSLDQNGILSVTSNYNGRIQNMQIDYQEARRHALRDIDELIDDAERYRHIDLQEEKRLKKRDILYRLLQEIDYNIDQIFRKNEKTSMRTKWEEIQKWYDNNPEAPEIDIDNKIEQTRGYFGSHAASSDRKIDEVFRDFRISQNVDLCFLVDTTGSMGPYIDGVRNSVYSIVEKLTKERSKLGRIADKVHLAFIAYRDYGDSKQFEVFEFNESVEAFHKFVGSLIAYGGGDVPEDVFGGIEKMLNLSWSTENAFKVVFHIADAPCHGRDFHALGDLDSNAAGDPNGRSHIDLFKQIRDKGVEYYFGKINNSTDLMVQKFSEAYGSPITDFNIANVANIRDSVVSAVTATVRRGASNDETKLEDVE</sequence>
<dbReference type="GO" id="GO:0006950">
    <property type="term" value="P:response to stress"/>
    <property type="evidence" value="ECO:0007669"/>
    <property type="project" value="UniProtKB-ARBA"/>
</dbReference>
<organism evidence="8 9">
    <name type="scientific">Acrobeloides nanus</name>
    <dbReference type="NCBI Taxonomy" id="290746"/>
    <lineage>
        <taxon>Eukaryota</taxon>
        <taxon>Metazoa</taxon>
        <taxon>Ecdysozoa</taxon>
        <taxon>Nematoda</taxon>
        <taxon>Chromadorea</taxon>
        <taxon>Rhabditida</taxon>
        <taxon>Tylenchina</taxon>
        <taxon>Cephalobomorpha</taxon>
        <taxon>Cephaloboidea</taxon>
        <taxon>Cephalobidae</taxon>
        <taxon>Acrobeloides</taxon>
    </lineage>
</organism>
<evidence type="ECO:0000256" key="4">
    <source>
        <dbReference type="ARBA" id="ARBA00022729"/>
    </source>
</evidence>
<comment type="similarity">
    <text evidence="2">Belongs to the heat shock protein 70 family.</text>
</comment>
<dbReference type="InterPro" id="IPR018181">
    <property type="entry name" value="Heat_shock_70_CS"/>
</dbReference>
<keyword evidence="3" id="KW-0964">Secreted</keyword>
<keyword evidence="8" id="KW-1185">Reference proteome</keyword>
<keyword evidence="5" id="KW-0547">Nucleotide-binding</keyword>
<dbReference type="SUPFAM" id="SSF53067">
    <property type="entry name" value="Actin-like ATPase domain"/>
    <property type="match status" value="2"/>
</dbReference>
<dbReference type="InterPro" id="IPR043129">
    <property type="entry name" value="ATPase_NBD"/>
</dbReference>
<dbReference type="SUPFAM" id="SSF100920">
    <property type="entry name" value="Heat shock protein 70kD (HSP70), peptide-binding domain"/>
    <property type="match status" value="1"/>
</dbReference>
<keyword evidence="6" id="KW-0067">ATP-binding</keyword>
<dbReference type="PROSITE" id="PS50234">
    <property type="entry name" value="VWFA"/>
    <property type="match status" value="1"/>
</dbReference>
<dbReference type="GO" id="GO:0005524">
    <property type="term" value="F:ATP binding"/>
    <property type="evidence" value="ECO:0007669"/>
    <property type="project" value="UniProtKB-KW"/>
</dbReference>
<dbReference type="Gene3D" id="3.90.640.10">
    <property type="entry name" value="Actin, Chain A, domain 4"/>
    <property type="match status" value="1"/>
</dbReference>
<keyword evidence="4" id="KW-0732">Signal</keyword>
<dbReference type="WBParaSite" id="ACRNAN_scaffold1661.g29540.t1">
    <property type="protein sequence ID" value="ACRNAN_scaffold1661.g29540.t1"/>
    <property type="gene ID" value="ACRNAN_scaffold1661.g29540"/>
</dbReference>
<dbReference type="InterPro" id="IPR029047">
    <property type="entry name" value="HSP70_peptide-bd_sf"/>
</dbReference>
<dbReference type="InterPro" id="IPR036465">
    <property type="entry name" value="vWFA_dom_sf"/>
</dbReference>
<dbReference type="Gene3D" id="2.60.34.10">
    <property type="entry name" value="Substrate Binding Domain Of DNAk, Chain A, domain 1"/>
    <property type="match status" value="1"/>
</dbReference>
<evidence type="ECO:0000256" key="5">
    <source>
        <dbReference type="ARBA" id="ARBA00022741"/>
    </source>
</evidence>
<evidence type="ECO:0000259" key="7">
    <source>
        <dbReference type="PROSITE" id="PS50234"/>
    </source>
</evidence>
<dbReference type="InterPro" id="IPR002035">
    <property type="entry name" value="VWF_A"/>
</dbReference>
<comment type="subcellular location">
    <subcellularLocation>
        <location evidence="1">Secreted</location>
    </subcellularLocation>
</comment>
<evidence type="ECO:0000313" key="9">
    <source>
        <dbReference type="WBParaSite" id="ACRNAN_scaffold1661.g29540.t1"/>
    </source>
</evidence>
<evidence type="ECO:0000256" key="3">
    <source>
        <dbReference type="ARBA" id="ARBA00022525"/>
    </source>
</evidence>
<evidence type="ECO:0000256" key="2">
    <source>
        <dbReference type="ARBA" id="ARBA00007381"/>
    </source>
</evidence>
<evidence type="ECO:0000313" key="8">
    <source>
        <dbReference type="Proteomes" id="UP000887540"/>
    </source>
</evidence>
<protein>
    <submittedName>
        <fullName evidence="9">VWFA domain-containing protein</fullName>
    </submittedName>
</protein>
<accession>A0A914D067</accession>
<evidence type="ECO:0000256" key="1">
    <source>
        <dbReference type="ARBA" id="ARBA00004613"/>
    </source>
</evidence>
<dbReference type="PANTHER" id="PTHR19375">
    <property type="entry name" value="HEAT SHOCK PROTEIN 70KDA"/>
    <property type="match status" value="1"/>
</dbReference>